<dbReference type="EMBL" id="RIBY02000209">
    <property type="protein sequence ID" value="KAH9844907.1"/>
    <property type="molecule type" value="Genomic_DNA"/>
</dbReference>
<dbReference type="SUPFAM" id="SSF53067">
    <property type="entry name" value="Actin-like ATPase domain"/>
    <property type="match status" value="1"/>
</dbReference>
<reference evidence="1 2" key="2">
    <citation type="journal article" date="2021" name="Curr. Genet.">
        <title>Genetic response to nitrogen starvation in the aggressive Eucalyptus foliar pathogen Teratosphaeria destructans.</title>
        <authorList>
            <person name="Havenga M."/>
            <person name="Wingfield B.D."/>
            <person name="Wingfield M.J."/>
            <person name="Dreyer L.L."/>
            <person name="Roets F."/>
            <person name="Aylward J."/>
        </authorList>
    </citation>
    <scope>NUCLEOTIDE SEQUENCE [LARGE SCALE GENOMIC DNA]</scope>
    <source>
        <strain evidence="1">CMW44962</strain>
    </source>
</reference>
<dbReference type="OrthoDB" id="5132116at2759"/>
<evidence type="ECO:0000313" key="2">
    <source>
        <dbReference type="Proteomes" id="UP001138500"/>
    </source>
</evidence>
<dbReference type="Pfam" id="PF00022">
    <property type="entry name" value="Actin"/>
    <property type="match status" value="1"/>
</dbReference>
<dbReference type="AlphaFoldDB" id="A0A9W7W6H7"/>
<dbReference type="Proteomes" id="UP001138500">
    <property type="component" value="Unassembled WGS sequence"/>
</dbReference>
<protein>
    <submittedName>
        <fullName evidence="1">Actin-related protein 4</fullName>
    </submittedName>
</protein>
<sequence length="159" mass="17018">MPDGWNTVFGLDRFRVVEPFFDTKQAYTSPDLAAPKSEDSVSSLVHRALQNVDVDARPTLLANVILTGAGSLIEKFADRLQADLQALNPNPRVRVIATSTPWSGSSAAGSEAPCWPVWAPFIRCGCRGTSTRSLARVSSRGGASEADVSRACASLDHQC</sequence>
<reference evidence="1 2" key="1">
    <citation type="journal article" date="2018" name="IMA Fungus">
        <title>IMA Genome-F 10: Nine draft genome sequences of Claviceps purpurea s.lat., including C. arundinis, C. humidiphila, and C. cf. spartinae, pseudomolecules for the pitch canker pathogen Fusarium circinatum, draft genome of Davidsoniella eucalypti, Grosmannia galeiformis, Quambalaria eucalypti, and Teratosphaeria destructans.</title>
        <authorList>
            <person name="Wingfield B.D."/>
            <person name="Liu M."/>
            <person name="Nguyen H.D."/>
            <person name="Lane F.A."/>
            <person name="Morgan S.W."/>
            <person name="De Vos L."/>
            <person name="Wilken P.M."/>
            <person name="Duong T.A."/>
            <person name="Aylward J."/>
            <person name="Coetzee M.P."/>
            <person name="Dadej K."/>
            <person name="De Beer Z.W."/>
            <person name="Findlay W."/>
            <person name="Havenga M."/>
            <person name="Kolarik M."/>
            <person name="Menzies J.G."/>
            <person name="Naidoo K."/>
            <person name="Pochopski O."/>
            <person name="Shoukouhi P."/>
            <person name="Santana Q.C."/>
            <person name="Seifert K.A."/>
            <person name="Soal N."/>
            <person name="Steenkamp E.T."/>
            <person name="Tatham C.T."/>
            <person name="van der Nest M.A."/>
            <person name="Wingfield M.J."/>
        </authorList>
    </citation>
    <scope>NUCLEOTIDE SEQUENCE [LARGE SCALE GENOMIC DNA]</scope>
    <source>
        <strain evidence="1">CMW44962</strain>
    </source>
</reference>
<comment type="caution">
    <text evidence="1">The sequence shown here is derived from an EMBL/GenBank/DDBJ whole genome shotgun (WGS) entry which is preliminary data.</text>
</comment>
<name>A0A9W7W6H7_9PEZI</name>
<proteinExistence type="predicted"/>
<evidence type="ECO:0000313" key="1">
    <source>
        <dbReference type="EMBL" id="KAH9844907.1"/>
    </source>
</evidence>
<dbReference type="PANTHER" id="PTHR11937">
    <property type="entry name" value="ACTIN"/>
    <property type="match status" value="1"/>
</dbReference>
<accession>A0A9W7W6H7</accession>
<dbReference type="InterPro" id="IPR004000">
    <property type="entry name" value="Actin"/>
</dbReference>
<dbReference type="Gene3D" id="3.30.420.40">
    <property type="match status" value="2"/>
</dbReference>
<dbReference type="InterPro" id="IPR043129">
    <property type="entry name" value="ATPase_NBD"/>
</dbReference>
<dbReference type="Gene3D" id="3.90.640.10">
    <property type="entry name" value="Actin, Chain A, domain 4"/>
    <property type="match status" value="1"/>
</dbReference>
<organism evidence="1 2">
    <name type="scientific">Teratosphaeria destructans</name>
    <dbReference type="NCBI Taxonomy" id="418781"/>
    <lineage>
        <taxon>Eukaryota</taxon>
        <taxon>Fungi</taxon>
        <taxon>Dikarya</taxon>
        <taxon>Ascomycota</taxon>
        <taxon>Pezizomycotina</taxon>
        <taxon>Dothideomycetes</taxon>
        <taxon>Dothideomycetidae</taxon>
        <taxon>Mycosphaerellales</taxon>
        <taxon>Teratosphaeriaceae</taxon>
        <taxon>Teratosphaeria</taxon>
    </lineage>
</organism>
<gene>
    <name evidence="1" type="ORF">Tdes44962_MAKER10503</name>
</gene>
<keyword evidence="2" id="KW-1185">Reference proteome</keyword>